<accession>A0A0D5ZC18</accession>
<proteinExistence type="predicted"/>
<dbReference type="KEGG" id="ppm:PPSC2_03240"/>
<dbReference type="PATRIC" id="fig|886882.15.peg.625"/>
<evidence type="ECO:0000313" key="2">
    <source>
        <dbReference type="Proteomes" id="UP000006868"/>
    </source>
</evidence>
<gene>
    <name evidence="1" type="ORF">PPSC2_03240</name>
</gene>
<evidence type="ECO:0000313" key="1">
    <source>
        <dbReference type="EMBL" id="AKA44183.1"/>
    </source>
</evidence>
<sequence>MHYNNEDMLINYDFYGLHELDSDNFLTNYDTAQLHNKSKSFESFPVGEIRANALNQRLDRCNRLFRIMHLDGQVRFMVEQTVDDVYGIPSVRIDDFRVERGELVAHEPINRSSFSRPVMGIRIYVKRRNSNLDGNSII</sequence>
<protein>
    <submittedName>
        <fullName evidence="1">Uncharacterized protein</fullName>
    </submittedName>
</protein>
<dbReference type="AlphaFoldDB" id="A0A0D5ZC18"/>
<name>A0A0D5ZC18_PAEPS</name>
<reference evidence="1 2" key="1">
    <citation type="journal article" date="2011" name="J. Bacteriol.">
        <title>Complete genome sequence of Paenibacillus polymyxa SC2, a strain of plant growth-promoting Rhizobacterium with broad-spectrum antimicrobial activity.</title>
        <authorList>
            <person name="Ma M."/>
            <person name="Wang C."/>
            <person name="Ding Y."/>
            <person name="Li L."/>
            <person name="Shen D."/>
            <person name="Jiang X."/>
            <person name="Guan D."/>
            <person name="Cao F."/>
            <person name="Chen H."/>
            <person name="Feng R."/>
            <person name="Wang X."/>
            <person name="Ge Y."/>
            <person name="Yao L."/>
            <person name="Bing X."/>
            <person name="Yang X."/>
            <person name="Li J."/>
            <person name="Du B."/>
        </authorList>
    </citation>
    <scope>NUCLEOTIDE SEQUENCE [LARGE SCALE GENOMIC DNA]</scope>
    <source>
        <strain evidence="1 2">SC2</strain>
    </source>
</reference>
<dbReference type="EMBL" id="CP002213">
    <property type="protein sequence ID" value="AKA44183.1"/>
    <property type="molecule type" value="Genomic_DNA"/>
</dbReference>
<dbReference type="HOGENOM" id="CLU_1853238_0_0_9"/>
<dbReference type="Proteomes" id="UP000006868">
    <property type="component" value="Chromosome"/>
</dbReference>
<organism evidence="1 2">
    <name type="scientific">Paenibacillus polymyxa (strain SC2)</name>
    <name type="common">Bacillus polymyxa</name>
    <dbReference type="NCBI Taxonomy" id="886882"/>
    <lineage>
        <taxon>Bacteria</taxon>
        <taxon>Bacillati</taxon>
        <taxon>Bacillota</taxon>
        <taxon>Bacilli</taxon>
        <taxon>Bacillales</taxon>
        <taxon>Paenibacillaceae</taxon>
        <taxon>Paenibacillus</taxon>
    </lineage>
</organism>